<dbReference type="RefSeq" id="WP_089894308.1">
    <property type="nucleotide sequence ID" value="NZ_FNGV01000015.1"/>
</dbReference>
<dbReference type="PROSITE" id="PS51257">
    <property type="entry name" value="PROKAR_LIPOPROTEIN"/>
    <property type="match status" value="1"/>
</dbReference>
<dbReference type="OrthoDB" id="1524444at2"/>
<keyword evidence="1" id="KW-0732">Signal</keyword>
<evidence type="ECO:0000313" key="2">
    <source>
        <dbReference type="EMBL" id="SDM81050.1"/>
    </source>
</evidence>
<feature type="chain" id="PRO_5011644251" description="Collagen triple helix repeat-containing protein" evidence="1">
    <location>
        <begin position="24"/>
        <end position="187"/>
    </location>
</feature>
<dbReference type="EMBL" id="FNGV01000015">
    <property type="protein sequence ID" value="SDM81050.1"/>
    <property type="molecule type" value="Genomic_DNA"/>
</dbReference>
<feature type="signal peptide" evidence="1">
    <location>
        <begin position="1"/>
        <end position="23"/>
    </location>
</feature>
<proteinExistence type="predicted"/>
<evidence type="ECO:0000313" key="3">
    <source>
        <dbReference type="Proteomes" id="UP000199440"/>
    </source>
</evidence>
<protein>
    <recommendedName>
        <fullName evidence="4">Collagen triple helix repeat-containing protein</fullName>
    </recommendedName>
</protein>
<keyword evidence="3" id="KW-1185">Reference proteome</keyword>
<dbReference type="AlphaFoldDB" id="A0A1G9W968"/>
<name>A0A1G9W968_9FLAO</name>
<organism evidence="2 3">
    <name type="scientific">Kriegella aquimaris</name>
    <dbReference type="NCBI Taxonomy" id="192904"/>
    <lineage>
        <taxon>Bacteria</taxon>
        <taxon>Pseudomonadati</taxon>
        <taxon>Bacteroidota</taxon>
        <taxon>Flavobacteriia</taxon>
        <taxon>Flavobacteriales</taxon>
        <taxon>Flavobacteriaceae</taxon>
        <taxon>Kriegella</taxon>
    </lineage>
</organism>
<gene>
    <name evidence="2" type="ORF">SAMN04488514_11512</name>
</gene>
<dbReference type="Gene3D" id="1.20.5.320">
    <property type="entry name" value="6-Phosphogluconate Dehydrogenase, domain 3"/>
    <property type="match status" value="1"/>
</dbReference>
<sequence length="187" mass="20526">MKKITLVLGAFLTLFFVACEGPAGPPGLDGFDGAQGPAGADGSEFEAIAFEVEIDLTANSGNNTYEFGEPFSAHSIELFPDDAILVYRLEEVDNGVDVWRQLPQPFFTDDGLLYYNFDFTLDDYKIYVEPDFDSGLVSTDLVLDQVFRVFVVPANLGLSSKMDKSNISAVMNSLGLEENDVQKIKLN</sequence>
<dbReference type="STRING" id="192904.SAMN04488514_11512"/>
<evidence type="ECO:0000256" key="1">
    <source>
        <dbReference type="SAM" id="SignalP"/>
    </source>
</evidence>
<accession>A0A1G9W968</accession>
<evidence type="ECO:0008006" key="4">
    <source>
        <dbReference type="Google" id="ProtNLM"/>
    </source>
</evidence>
<dbReference type="Proteomes" id="UP000199440">
    <property type="component" value="Unassembled WGS sequence"/>
</dbReference>
<reference evidence="2 3" key="1">
    <citation type="submission" date="2016-10" db="EMBL/GenBank/DDBJ databases">
        <authorList>
            <person name="de Groot N.N."/>
        </authorList>
    </citation>
    <scope>NUCLEOTIDE SEQUENCE [LARGE SCALE GENOMIC DNA]</scope>
    <source>
        <strain evidence="2 3">DSM 19886</strain>
    </source>
</reference>